<dbReference type="Proteomes" id="UP000295304">
    <property type="component" value="Unassembled WGS sequence"/>
</dbReference>
<dbReference type="EMBL" id="SLZW01000002">
    <property type="protein sequence ID" value="TCS64313.1"/>
    <property type="molecule type" value="Genomic_DNA"/>
</dbReference>
<dbReference type="InterPro" id="IPR021323">
    <property type="entry name" value="DUF2927"/>
</dbReference>
<accession>A0A4R3JG85</accession>
<evidence type="ECO:0000313" key="2">
    <source>
        <dbReference type="Proteomes" id="UP000295304"/>
    </source>
</evidence>
<protein>
    <submittedName>
        <fullName evidence="1">DUF2927 family protein</fullName>
    </submittedName>
</protein>
<name>A0A4R3JG85_9PROT</name>
<keyword evidence="2" id="KW-1185">Reference proteome</keyword>
<gene>
    <name evidence="1" type="ORF">EDD55_102356</name>
</gene>
<sequence length="251" mass="27993">MTQRRMLVGRARKVAFGGIVVAAIVAGGVLARADSASPSLRQIVSYFNTIVFASELSPEMASKVVAKWQDNPVGISLSGRIKPFYIKAVERHLREITRVSGVRFKQVKPNTPNAISLYFLTRAEIMNVKGKNVDSRFIQAQMLHARCLFLAYRKPEKRIVRALIFVNVEAPDALIDSCLLEELVQSMGLPNDSNNLRPSIFSDLDHLTRLSYSDKVLLRVLYDPRLKPGTPRREALGIVAKIAAQVMGVKY</sequence>
<reference evidence="1 2" key="1">
    <citation type="submission" date="2019-03" db="EMBL/GenBank/DDBJ databases">
        <title>Genomic Encyclopedia of Type Strains, Phase IV (KMG-IV): sequencing the most valuable type-strain genomes for metagenomic binning, comparative biology and taxonomic classification.</title>
        <authorList>
            <person name="Goeker M."/>
        </authorList>
    </citation>
    <scope>NUCLEOTIDE SEQUENCE [LARGE SCALE GENOMIC DNA]</scope>
    <source>
        <strain evidence="1 2">DSM 101688</strain>
    </source>
</reference>
<dbReference type="Pfam" id="PF11150">
    <property type="entry name" value="DUF2927"/>
    <property type="match status" value="1"/>
</dbReference>
<evidence type="ECO:0000313" key="1">
    <source>
        <dbReference type="EMBL" id="TCS64313.1"/>
    </source>
</evidence>
<proteinExistence type="predicted"/>
<dbReference type="RefSeq" id="WP_132938257.1">
    <property type="nucleotide sequence ID" value="NZ_CP119676.1"/>
</dbReference>
<organism evidence="1 2">
    <name type="scientific">Varunaivibrio sulfuroxidans</name>
    <dbReference type="NCBI Taxonomy" id="1773489"/>
    <lineage>
        <taxon>Bacteria</taxon>
        <taxon>Pseudomonadati</taxon>
        <taxon>Pseudomonadota</taxon>
        <taxon>Alphaproteobacteria</taxon>
        <taxon>Rhodospirillales</taxon>
        <taxon>Magnetovibrionaceae</taxon>
        <taxon>Varunaivibrio</taxon>
    </lineage>
</organism>
<dbReference type="OrthoDB" id="3295600at2"/>
<dbReference type="AlphaFoldDB" id="A0A4R3JG85"/>
<comment type="caution">
    <text evidence="1">The sequence shown here is derived from an EMBL/GenBank/DDBJ whole genome shotgun (WGS) entry which is preliminary data.</text>
</comment>